<dbReference type="EMBL" id="JAUJWW010000001">
    <property type="protein sequence ID" value="MDN7226397.1"/>
    <property type="molecule type" value="Genomic_DNA"/>
</dbReference>
<dbReference type="RefSeq" id="WP_300981608.1">
    <property type="nucleotide sequence ID" value="NZ_CP129238.1"/>
</dbReference>
<dbReference type="SUPFAM" id="SSF102588">
    <property type="entry name" value="LmbE-like"/>
    <property type="match status" value="1"/>
</dbReference>
<dbReference type="InterPro" id="IPR024078">
    <property type="entry name" value="LmbE-like_dom_sf"/>
</dbReference>
<proteinExistence type="predicted"/>
<accession>A0ABT8MND3</accession>
<gene>
    <name evidence="1" type="ORF">QWY15_03730</name>
</gene>
<evidence type="ECO:0000313" key="2">
    <source>
        <dbReference type="Proteomes" id="UP001172054"/>
    </source>
</evidence>
<evidence type="ECO:0000313" key="1">
    <source>
        <dbReference type="EMBL" id="MDN7226397.1"/>
    </source>
</evidence>
<dbReference type="Proteomes" id="UP001172054">
    <property type="component" value="Unassembled WGS sequence"/>
</dbReference>
<protein>
    <recommendedName>
        <fullName evidence="3">PIG-L family deacetylase</fullName>
    </recommendedName>
</protein>
<keyword evidence="2" id="KW-1185">Reference proteome</keyword>
<organism evidence="1 2">
    <name type="scientific">Planococcus liqunii</name>
    <dbReference type="NCBI Taxonomy" id="3058394"/>
    <lineage>
        <taxon>Bacteria</taxon>
        <taxon>Bacillati</taxon>
        <taxon>Bacillota</taxon>
        <taxon>Bacilli</taxon>
        <taxon>Bacillales</taxon>
        <taxon>Caryophanaceae</taxon>
        <taxon>Planococcus</taxon>
    </lineage>
</organism>
<name>A0ABT8MND3_9BACL</name>
<evidence type="ECO:0008006" key="3">
    <source>
        <dbReference type="Google" id="ProtNLM"/>
    </source>
</evidence>
<reference evidence="1 2" key="1">
    <citation type="submission" date="2023-06" db="EMBL/GenBank/DDBJ databases">
        <title>Novel species in genus Planococcus.</title>
        <authorList>
            <person name="Ning S."/>
        </authorList>
    </citation>
    <scope>NUCLEOTIDE SEQUENCE [LARGE SCALE GENOMIC DNA]</scope>
    <source>
        <strain evidence="1 2">N064</strain>
    </source>
</reference>
<comment type="caution">
    <text evidence="1">The sequence shown here is derived from an EMBL/GenBank/DDBJ whole genome shotgun (WGS) entry which is preliminary data.</text>
</comment>
<sequence>MKKTIKKSILYTMKLQKKAKWFIEYKGVKTKYPILQANDVHLLASKKVLMLIPHADDELIGGSQLIKVFGSNLKAFYFGFLGPIPPKNSAQIRLSELKKSSEKLMLKFYASTGNHSNELTEVIRDMKPEIIALPFLIDWQPEHLESGKILDQALQKTQQDFPSYHPQICMYQISVPITEEFITHYLPMSKVDHTLKWRLFNDVYSSQNYIPAPRFMLQERLSGQFLGYYAAEVFTLTSYSDWRVCLSKVVEYDIKNFYLDKKIGNIKKIRLASQYLSKEFLT</sequence>
<dbReference type="Gene3D" id="3.40.50.10320">
    <property type="entry name" value="LmbE-like"/>
    <property type="match status" value="1"/>
</dbReference>